<dbReference type="FunCoup" id="F5YBG3">
    <property type="interactions" value="22"/>
</dbReference>
<dbReference type="HOGENOM" id="CLU_101283_1_0_12"/>
<dbReference type="Pfam" id="PF05163">
    <property type="entry name" value="DinB"/>
    <property type="match status" value="1"/>
</dbReference>
<organism evidence="4 5">
    <name type="scientific">Leadbettera azotonutricia (strain ATCC BAA-888 / DSM 13862 / ZAS-9)</name>
    <name type="common">Treponema azotonutricium</name>
    <dbReference type="NCBI Taxonomy" id="545695"/>
    <lineage>
        <taxon>Bacteria</taxon>
        <taxon>Pseudomonadati</taxon>
        <taxon>Spirochaetota</taxon>
        <taxon>Spirochaetia</taxon>
        <taxon>Spirochaetales</taxon>
        <taxon>Breznakiellaceae</taxon>
        <taxon>Leadbettera</taxon>
    </lineage>
</organism>
<dbReference type="Proteomes" id="UP000009222">
    <property type="component" value="Chromosome"/>
</dbReference>
<reference evidence="4 5" key="2">
    <citation type="journal article" date="2011" name="ISME J.">
        <title>RNA-seq reveals cooperative metabolic interactions between two termite-gut spirochete species in co-culture.</title>
        <authorList>
            <person name="Rosenthal A.Z."/>
            <person name="Matson E.G."/>
            <person name="Eldar A."/>
            <person name="Leadbetter J.R."/>
        </authorList>
    </citation>
    <scope>NUCLEOTIDE SEQUENCE [LARGE SCALE GENOMIC DNA]</scope>
    <source>
        <strain evidence="5">ATCC BAA-888 / DSM 13862 / ZAS-9</strain>
    </source>
</reference>
<dbReference type="GO" id="GO:0046872">
    <property type="term" value="F:metal ion binding"/>
    <property type="evidence" value="ECO:0007669"/>
    <property type="project" value="UniProtKB-KW"/>
</dbReference>
<feature type="binding site" evidence="3">
    <location>
        <position position="148"/>
    </location>
    <ligand>
        <name>a divalent metal cation</name>
        <dbReference type="ChEBI" id="CHEBI:60240"/>
    </ligand>
</feature>
<dbReference type="RefSeq" id="WP_015710188.1">
    <property type="nucleotide sequence ID" value="NC_015577.1"/>
</dbReference>
<dbReference type="STRING" id="545695.TREAZ_1844"/>
<evidence type="ECO:0000256" key="1">
    <source>
        <dbReference type="ARBA" id="ARBA00008635"/>
    </source>
</evidence>
<dbReference type="eggNOG" id="COG2318">
    <property type="taxonomic scope" value="Bacteria"/>
</dbReference>
<name>F5YBG3_LEAAZ</name>
<dbReference type="OrthoDB" id="119432at2"/>
<feature type="binding site" evidence="3">
    <location>
        <position position="144"/>
    </location>
    <ligand>
        <name>a divalent metal cation</name>
        <dbReference type="ChEBI" id="CHEBI:60240"/>
    </ligand>
</feature>
<evidence type="ECO:0000313" key="5">
    <source>
        <dbReference type="Proteomes" id="UP000009222"/>
    </source>
</evidence>
<comment type="similarity">
    <text evidence="1">Belongs to the DinB family.</text>
</comment>
<dbReference type="Gene3D" id="1.20.120.450">
    <property type="entry name" value="dinb family like domain"/>
    <property type="match status" value="1"/>
</dbReference>
<proteinExistence type="inferred from homology"/>
<feature type="binding site" evidence="3">
    <location>
        <position position="49"/>
    </location>
    <ligand>
        <name>a divalent metal cation</name>
        <dbReference type="ChEBI" id="CHEBI:60240"/>
    </ligand>
</feature>
<accession>F5YBG3</accession>
<dbReference type="KEGG" id="taz:TREAZ_1844"/>
<dbReference type="AlphaFoldDB" id="F5YBG3"/>
<dbReference type="SUPFAM" id="SSF109854">
    <property type="entry name" value="DinB/YfiT-like putative metalloenzymes"/>
    <property type="match status" value="1"/>
</dbReference>
<evidence type="ECO:0000256" key="3">
    <source>
        <dbReference type="PIRSR" id="PIRSR607837-1"/>
    </source>
</evidence>
<protein>
    <submittedName>
        <fullName evidence="4">DinB family protein</fullName>
    </submittedName>
</protein>
<dbReference type="PANTHER" id="PTHR37302:SF1">
    <property type="entry name" value="PROTEIN DINB"/>
    <property type="match status" value="1"/>
</dbReference>
<reference evidence="5" key="1">
    <citation type="submission" date="2009-12" db="EMBL/GenBank/DDBJ databases">
        <title>Complete sequence of Treponema azotonutricium strain ZAS-9.</title>
        <authorList>
            <person name="Tetu S.G."/>
            <person name="Matson E."/>
            <person name="Ren Q."/>
            <person name="Seshadri R."/>
            <person name="Elbourne L."/>
            <person name="Hassan K.A."/>
            <person name="Durkin A."/>
            <person name="Radune D."/>
            <person name="Mohamoud Y."/>
            <person name="Shay R."/>
            <person name="Jin S."/>
            <person name="Zhang X."/>
            <person name="Lucey K."/>
            <person name="Ballor N.R."/>
            <person name="Ottesen E."/>
            <person name="Rosenthal R."/>
            <person name="Allen A."/>
            <person name="Leadbetter J.R."/>
            <person name="Paulsen I.T."/>
        </authorList>
    </citation>
    <scope>NUCLEOTIDE SEQUENCE [LARGE SCALE GENOMIC DNA]</scope>
    <source>
        <strain evidence="5">ATCC BAA-888 / DSM 13862 / ZAS-9</strain>
    </source>
</reference>
<dbReference type="InterPro" id="IPR034660">
    <property type="entry name" value="DinB/YfiT-like"/>
</dbReference>
<evidence type="ECO:0000313" key="4">
    <source>
        <dbReference type="EMBL" id="AEF82431.1"/>
    </source>
</evidence>
<evidence type="ECO:0000256" key="2">
    <source>
        <dbReference type="ARBA" id="ARBA00022723"/>
    </source>
</evidence>
<keyword evidence="2 3" id="KW-0479">Metal-binding</keyword>
<gene>
    <name evidence="4" type="ordered locus">TREAZ_1844</name>
</gene>
<dbReference type="InterPro" id="IPR007837">
    <property type="entry name" value="DinB"/>
</dbReference>
<dbReference type="InParanoid" id="F5YBG3"/>
<dbReference type="EMBL" id="CP001841">
    <property type="protein sequence ID" value="AEF82431.1"/>
    <property type="molecule type" value="Genomic_DNA"/>
</dbReference>
<dbReference type="PANTHER" id="PTHR37302">
    <property type="entry name" value="SLR1116 PROTEIN"/>
    <property type="match status" value="1"/>
</dbReference>
<keyword evidence="5" id="KW-1185">Reference proteome</keyword>
<sequence>MQKDTFTLLAKYNKAANKAMDNIIKTLNADEWGKNLGGYFESVRGLCSHLYICDFNWLKRFSKLRSFSALGAPIFSRDPYSFKETLFEDINEYLAKRPELDEKIVAFIDETSETDLSANLKYTDSSGTAYERNFSGLLLHFLNHDTHHRGMISVYLEILGHENDFNGIGQVM</sequence>